<gene>
    <name evidence="4" type="ORF">N7E81_10975</name>
</gene>
<dbReference type="PANTHER" id="PTHR10963:SF55">
    <property type="entry name" value="GLYCOSIDE HYDROLASE FAMILY 16 PROTEIN"/>
    <property type="match status" value="1"/>
</dbReference>
<dbReference type="InterPro" id="IPR050546">
    <property type="entry name" value="Glycosyl_Hydrlase_16"/>
</dbReference>
<dbReference type="PANTHER" id="PTHR10963">
    <property type="entry name" value="GLYCOSYL HYDROLASE-RELATED"/>
    <property type="match status" value="1"/>
</dbReference>
<dbReference type="Pfam" id="PF18962">
    <property type="entry name" value="Por_Secre_tail"/>
    <property type="match status" value="1"/>
</dbReference>
<accession>A0ABY6CVF6</accession>
<dbReference type="PROSITE" id="PS51762">
    <property type="entry name" value="GH16_2"/>
    <property type="match status" value="1"/>
</dbReference>
<keyword evidence="5" id="KW-1185">Reference proteome</keyword>
<protein>
    <submittedName>
        <fullName evidence="4">Family 16 glycosylhydrolase</fullName>
    </submittedName>
</protein>
<comment type="similarity">
    <text evidence="1">Belongs to the glycosyl hydrolase 16 family.</text>
</comment>
<keyword evidence="2" id="KW-0732">Signal</keyword>
<dbReference type="Pfam" id="PF00722">
    <property type="entry name" value="Glyco_hydro_16"/>
    <property type="match status" value="1"/>
</dbReference>
<dbReference type="Gene3D" id="2.60.120.200">
    <property type="match status" value="1"/>
</dbReference>
<evidence type="ECO:0000313" key="4">
    <source>
        <dbReference type="EMBL" id="UXX77890.1"/>
    </source>
</evidence>
<evidence type="ECO:0000256" key="1">
    <source>
        <dbReference type="ARBA" id="ARBA00006865"/>
    </source>
</evidence>
<feature type="chain" id="PRO_5047351419" evidence="2">
    <location>
        <begin position="24"/>
        <end position="487"/>
    </location>
</feature>
<sequence length="487" mass="55114">MGNLKAHTIIVLLTLAAVTNTTAQDYPLSDPDNIGKWILNGDFSDEFEGDSLNRSRWHIQGEYIEGCEGDACRDGIYYNNFKGRWPAQFSPDNAWVEDGKLILETRWEPDFDFLDDCDTNNTGYCYGKDLDDNPMPITTAGVNSLKQFTYGYMEICSKAADAEITSSFWTIGNGGEFDMFEMFGKYEPAGRKHKEKELKFNMIEWNTGFEPRFDVFIPTDWRVADDYHVYGFDWDETSMKIYIDGKYIETYTAADFDEGEGTDWFFTKAQRLWVDQECFPWNGLPNEEDLDAQYQIKYIRIWQKEAHIEDVTAPIMSNIDTTLTLNDGEVSITISEQAQLYLVPVGTTANQDAIVSAGNEVTVSYEGRAIVKTYDMTPGHYVLYAIDWAGNVSEASSKFEIESAPDRPVLSLDKKTNAIQIFPNPGNGMVQITGIDTLPDSLSFVNTTGSIFKQAVRYKNQVDVSTLATGLYMIHIPGQAPIKFLKE</sequence>
<reference evidence="4" key="1">
    <citation type="submission" date="2022-10" db="EMBL/GenBank/DDBJ databases">
        <title>Comparative genomics and taxonomic characterization of three novel marine species of genus Reichenbachiella exhibiting antioxidant and polysaccharide degradation activities.</title>
        <authorList>
            <person name="Muhammad N."/>
            <person name="Lee Y.-J."/>
            <person name="Ko J."/>
            <person name="Kim S.-G."/>
        </authorList>
    </citation>
    <scope>NUCLEOTIDE SEQUENCE</scope>
    <source>
        <strain evidence="4">Wsw4-B4</strain>
    </source>
</reference>
<name>A0ABY6CVF6_9BACT</name>
<dbReference type="RefSeq" id="WP_263049637.1">
    <property type="nucleotide sequence ID" value="NZ_CP106735.1"/>
</dbReference>
<dbReference type="SUPFAM" id="SSF49899">
    <property type="entry name" value="Concanavalin A-like lectins/glucanases"/>
    <property type="match status" value="1"/>
</dbReference>
<dbReference type="InterPro" id="IPR026444">
    <property type="entry name" value="Secre_tail"/>
</dbReference>
<feature type="signal peptide" evidence="2">
    <location>
        <begin position="1"/>
        <end position="23"/>
    </location>
</feature>
<evidence type="ECO:0000313" key="5">
    <source>
        <dbReference type="Proteomes" id="UP001062165"/>
    </source>
</evidence>
<organism evidence="4 5">
    <name type="scientific">Reichenbachiella carrageenanivorans</name>
    <dbReference type="NCBI Taxonomy" id="2979869"/>
    <lineage>
        <taxon>Bacteria</taxon>
        <taxon>Pseudomonadati</taxon>
        <taxon>Bacteroidota</taxon>
        <taxon>Cytophagia</taxon>
        <taxon>Cytophagales</taxon>
        <taxon>Reichenbachiellaceae</taxon>
        <taxon>Reichenbachiella</taxon>
    </lineage>
</organism>
<proteinExistence type="inferred from homology"/>
<dbReference type="InterPro" id="IPR013320">
    <property type="entry name" value="ConA-like_dom_sf"/>
</dbReference>
<evidence type="ECO:0000256" key="2">
    <source>
        <dbReference type="SAM" id="SignalP"/>
    </source>
</evidence>
<dbReference type="Proteomes" id="UP001062165">
    <property type="component" value="Chromosome"/>
</dbReference>
<feature type="domain" description="GH16" evidence="3">
    <location>
        <begin position="19"/>
        <end position="307"/>
    </location>
</feature>
<dbReference type="InterPro" id="IPR000757">
    <property type="entry name" value="Beta-glucanase-like"/>
</dbReference>
<dbReference type="NCBIfam" id="TIGR04183">
    <property type="entry name" value="Por_Secre_tail"/>
    <property type="match status" value="1"/>
</dbReference>
<dbReference type="EMBL" id="CP106735">
    <property type="protein sequence ID" value="UXX77890.1"/>
    <property type="molecule type" value="Genomic_DNA"/>
</dbReference>
<evidence type="ECO:0000259" key="3">
    <source>
        <dbReference type="PROSITE" id="PS51762"/>
    </source>
</evidence>